<evidence type="ECO:0000259" key="9">
    <source>
        <dbReference type="Pfam" id="PF22578"/>
    </source>
</evidence>
<organism evidence="10 11">
    <name type="scientific">Methanobacterium spitsbergense</name>
    <dbReference type="NCBI Taxonomy" id="2874285"/>
    <lineage>
        <taxon>Archaea</taxon>
        <taxon>Methanobacteriati</taxon>
        <taxon>Methanobacteriota</taxon>
        <taxon>Methanomada group</taxon>
        <taxon>Methanobacteria</taxon>
        <taxon>Methanobacteriales</taxon>
        <taxon>Methanobacteriaceae</taxon>
        <taxon>Methanobacterium</taxon>
    </lineage>
</organism>
<evidence type="ECO:0000256" key="8">
    <source>
        <dbReference type="HAMAP-Rule" id="MF_01287"/>
    </source>
</evidence>
<evidence type="ECO:0000313" key="11">
    <source>
        <dbReference type="Proteomes" id="UP000825933"/>
    </source>
</evidence>
<name>A0A8T5V242_9EURY</name>
<keyword evidence="1 8" id="KW-0444">Lipid biosynthesis</keyword>
<evidence type="ECO:0000256" key="1">
    <source>
        <dbReference type="ARBA" id="ARBA00022516"/>
    </source>
</evidence>
<feature type="binding site" evidence="8">
    <location>
        <position position="295"/>
    </location>
    <ligand>
        <name>FAD</name>
        <dbReference type="ChEBI" id="CHEBI:57692"/>
    </ligand>
</feature>
<dbReference type="Pfam" id="PF22578">
    <property type="entry name" value="GGR_cat"/>
    <property type="match status" value="1"/>
</dbReference>
<feature type="binding site" evidence="8">
    <location>
        <position position="49"/>
    </location>
    <ligand>
        <name>FAD</name>
        <dbReference type="ChEBI" id="CHEBI:57692"/>
    </ligand>
</feature>
<feature type="binding site" evidence="8">
    <location>
        <position position="35"/>
    </location>
    <ligand>
        <name>FAD</name>
        <dbReference type="ChEBI" id="CHEBI:57692"/>
    </ligand>
</feature>
<dbReference type="GO" id="GO:0046467">
    <property type="term" value="P:membrane lipid biosynthetic process"/>
    <property type="evidence" value="ECO:0007669"/>
    <property type="project" value="InterPro"/>
</dbReference>
<feature type="binding site" evidence="8">
    <location>
        <position position="294"/>
    </location>
    <ligand>
        <name>FAD</name>
        <dbReference type="ChEBI" id="CHEBI:57692"/>
    </ligand>
</feature>
<evidence type="ECO:0000313" key="10">
    <source>
        <dbReference type="EMBL" id="MBZ2165745.1"/>
    </source>
</evidence>
<keyword evidence="4 8" id="KW-0560">Oxidoreductase</keyword>
<dbReference type="Gene3D" id="3.30.9.10">
    <property type="entry name" value="D-Amino Acid Oxidase, subunit A, domain 2"/>
    <property type="match status" value="1"/>
</dbReference>
<evidence type="ECO:0000256" key="2">
    <source>
        <dbReference type="ARBA" id="ARBA00022630"/>
    </source>
</evidence>
<dbReference type="AlphaFoldDB" id="A0A8T5V242"/>
<dbReference type="PRINTS" id="PR00420">
    <property type="entry name" value="RNGMNOXGNASE"/>
</dbReference>
<dbReference type="GO" id="GO:0046474">
    <property type="term" value="P:glycerophospholipid biosynthetic process"/>
    <property type="evidence" value="ECO:0007669"/>
    <property type="project" value="UniProtKB-UniRule"/>
</dbReference>
<keyword evidence="2 8" id="KW-0285">Flavoprotein</keyword>
<feature type="binding site" evidence="8">
    <location>
        <position position="126"/>
    </location>
    <ligand>
        <name>FAD</name>
        <dbReference type="ChEBI" id="CHEBI:57692"/>
    </ligand>
</feature>
<evidence type="ECO:0000256" key="4">
    <source>
        <dbReference type="ARBA" id="ARBA00023002"/>
    </source>
</evidence>
<dbReference type="GO" id="GO:0045550">
    <property type="term" value="F:geranylgeranyl reductase activity"/>
    <property type="evidence" value="ECO:0007669"/>
    <property type="project" value="InterPro"/>
</dbReference>
<dbReference type="GO" id="GO:0050660">
    <property type="term" value="F:flavin adenine dinucleotide binding"/>
    <property type="evidence" value="ECO:0007669"/>
    <property type="project" value="UniProtKB-UniRule"/>
</dbReference>
<evidence type="ECO:0000256" key="3">
    <source>
        <dbReference type="ARBA" id="ARBA00022827"/>
    </source>
</evidence>
<proteinExistence type="inferred from homology"/>
<dbReference type="SUPFAM" id="SSF51905">
    <property type="entry name" value="FAD/NAD(P)-binding domain"/>
    <property type="match status" value="1"/>
</dbReference>
<dbReference type="NCBIfam" id="TIGR02032">
    <property type="entry name" value="GG-red-SF"/>
    <property type="match status" value="1"/>
</dbReference>
<comment type="catalytic activity">
    <reaction evidence="8">
        <text>CDP-2,3-bis-O-(geranylgeranyl)-sn-glycerol + 8 AH2 = CDP-2,3-bis-O-(phytanyl)-sn-glycerol + 8 A</text>
        <dbReference type="Rhea" id="RHEA:84207"/>
        <dbReference type="ChEBI" id="CHEBI:13193"/>
        <dbReference type="ChEBI" id="CHEBI:17499"/>
        <dbReference type="ChEBI" id="CHEBI:58838"/>
        <dbReference type="ChEBI" id="CHEBI:74004"/>
    </reaction>
</comment>
<dbReference type="Gene3D" id="3.50.50.60">
    <property type="entry name" value="FAD/NAD(P)-binding domain"/>
    <property type="match status" value="1"/>
</dbReference>
<dbReference type="HAMAP" id="MF_01287">
    <property type="entry name" value="DGGGPL_reductase"/>
    <property type="match status" value="1"/>
</dbReference>
<dbReference type="PANTHER" id="PTHR42685">
    <property type="entry name" value="GERANYLGERANYL DIPHOSPHATE REDUCTASE"/>
    <property type="match status" value="1"/>
</dbReference>
<dbReference type="InterPro" id="IPR050407">
    <property type="entry name" value="Geranylgeranyl_reductase"/>
</dbReference>
<comment type="function">
    <text evidence="8">Is involved in the reduction of 2,3-digeranylgeranylglycerophospholipids (unsaturated archaeols) into 2,3-diphytanylglycerophospholipids (saturated archaeols) in the biosynthesis of archaeal membrane lipids. Catalyzes the formation of archaetidic acid (2,3-di-O-phytanyl-sn-glyceryl phosphate) from 2,3-di-O-geranylgeranylglyceryl phosphate (DGGGP) via the hydrogenation of each double bond of the isoprenoid chains. Is also probably able to reduce double bonds of geranyl groups in CDP-2,3-bis-O-(geranylgeranyl)-sn-glycerol and archaetidylserine, thus acting at various stages in the biosynthesis of archaeal membrane lipids.</text>
</comment>
<feature type="domain" description="Digeranylgeranylglycerophospholipid reductase catalytic" evidence="9">
    <location>
        <begin position="179"/>
        <end position="261"/>
    </location>
</feature>
<keyword evidence="11" id="KW-1185">Reference proteome</keyword>
<gene>
    <name evidence="10" type="ORF">K8N75_06795</name>
</gene>
<keyword evidence="7 8" id="KW-1208">Phospholipid metabolism</keyword>
<comment type="catalytic activity">
    <reaction evidence="8">
        <text>archaetidylserine + 8 AH2 = 2,3-bis-O-phytanyl-sn-glycero-3-phospho-L-serine + 8 A</text>
        <dbReference type="Rhea" id="RHEA:84215"/>
        <dbReference type="ChEBI" id="CHEBI:13193"/>
        <dbReference type="ChEBI" id="CHEBI:17499"/>
        <dbReference type="ChEBI" id="CHEBI:71517"/>
        <dbReference type="ChEBI" id="CHEBI:74853"/>
    </reaction>
</comment>
<keyword evidence="5 8" id="KW-0443">Lipid metabolism</keyword>
<keyword evidence="3 8" id="KW-0274">FAD</keyword>
<comment type="cofactor">
    <cofactor evidence="8">
        <name>FAD</name>
        <dbReference type="ChEBI" id="CHEBI:57692"/>
    </cofactor>
    <text evidence="8">Binds 1 FAD per subunit.</text>
</comment>
<comment type="pathway">
    <text evidence="8">Membrane lipid metabolism; glycerophospholipid metabolism.</text>
</comment>
<evidence type="ECO:0000256" key="6">
    <source>
        <dbReference type="ARBA" id="ARBA00023209"/>
    </source>
</evidence>
<reference evidence="11" key="1">
    <citation type="journal article" date="2022" name="Microbiol. Resour. Announc.">
        <title>Draft Genome Sequence of a Methanogenic Archaeon from West Spitsbergen Permafrost.</title>
        <authorList>
            <person name="Trubitsyn V."/>
            <person name="Rivkina E."/>
            <person name="Shcherbakova V."/>
        </authorList>
    </citation>
    <scope>NUCLEOTIDE SEQUENCE [LARGE SCALE GENOMIC DNA]</scope>
    <source>
        <strain evidence="11">VT</strain>
    </source>
</reference>
<dbReference type="InterPro" id="IPR036188">
    <property type="entry name" value="FAD/NAD-bd_sf"/>
</dbReference>
<dbReference type="RefSeq" id="WP_223791334.1">
    <property type="nucleotide sequence ID" value="NZ_JAIOUQ010000007.1"/>
</dbReference>
<protein>
    <recommendedName>
        <fullName evidence="8">Digeranylgeranylglycerophospholipid reductase</fullName>
        <shortName evidence="8">DGGGPL reductase</shortName>
        <ecNumber evidence="8">1.3.-.-</ecNumber>
    </recommendedName>
    <alternativeName>
        <fullName evidence="8">2,3-bis-O-geranylgeranylglyceryl phosphate reductase</fullName>
    </alternativeName>
    <alternativeName>
        <fullName evidence="8">Geranylgeranyl reductase</fullName>
        <shortName evidence="8">GGR</shortName>
    </alternativeName>
</protein>
<feature type="binding site" evidence="8">
    <location>
        <position position="47"/>
    </location>
    <ligand>
        <name>FAD</name>
        <dbReference type="ChEBI" id="CHEBI:57692"/>
    </ligand>
</feature>
<comment type="catalytic activity">
    <reaction evidence="8">
        <text>2,3-bis-O-(phytanyl)-sn-glycerol 1-phosphate + 8 A = 2,3-bis-O-(geranylgeranyl)-sn-glycerol 1-phosphate + 8 AH2</text>
        <dbReference type="Rhea" id="RHEA:64368"/>
        <dbReference type="ChEBI" id="CHEBI:13193"/>
        <dbReference type="ChEBI" id="CHEBI:17499"/>
        <dbReference type="ChEBI" id="CHEBI:58837"/>
        <dbReference type="ChEBI" id="CHEBI:73125"/>
    </reaction>
</comment>
<dbReference type="EC" id="1.3.-.-" evidence="8"/>
<dbReference type="InterPro" id="IPR023590">
    <property type="entry name" value="DGGGPL_reductase"/>
</dbReference>
<dbReference type="GO" id="GO:0016020">
    <property type="term" value="C:membrane"/>
    <property type="evidence" value="ECO:0007669"/>
    <property type="project" value="GOC"/>
</dbReference>
<feature type="binding site" evidence="8">
    <location>
        <position position="282"/>
    </location>
    <ligand>
        <name>FAD</name>
        <dbReference type="ChEBI" id="CHEBI:57692"/>
    </ligand>
</feature>
<dbReference type="GO" id="GO:0016628">
    <property type="term" value="F:oxidoreductase activity, acting on the CH-CH group of donors, NAD or NADP as acceptor"/>
    <property type="evidence" value="ECO:0007669"/>
    <property type="project" value="InterPro"/>
</dbReference>
<comment type="catalytic activity">
    <reaction evidence="8">
        <text>a 2,3-bis-O-phytanyl-sn-glycerol 1-phospholipid + 8 A = a 2,3-bis-O-(geranylgeranyl)-sn-glycerol 1-phospholipid + 8 AH2</text>
        <dbReference type="Rhea" id="RHEA:64376"/>
        <dbReference type="ChEBI" id="CHEBI:13193"/>
        <dbReference type="ChEBI" id="CHEBI:17499"/>
        <dbReference type="ChEBI" id="CHEBI:138139"/>
        <dbReference type="ChEBI" id="CHEBI:138140"/>
    </reaction>
</comment>
<evidence type="ECO:0000256" key="7">
    <source>
        <dbReference type="ARBA" id="ARBA00023264"/>
    </source>
</evidence>
<feature type="binding site" evidence="8">
    <location>
        <position position="373"/>
    </location>
    <ligand>
        <name>a 2,3-bis-O-(geranylgeranyl)-sn-glycerol 1-phospholipid</name>
        <dbReference type="ChEBI" id="CHEBI:138140"/>
    </ligand>
</feature>
<sequence length="395" mass="42527">MKLIETDVLVIGAGPAGSSTAKHAALNGADVILMDKKSEIGAPKRCAEGVSKDGLKKLGIEPSSRWVTKELSGVRLVSPNGTDVWMREDQVKLPEAGYILERKVFDKFMAMDAARAGATIMIKTLARGMRKDFDSYVVSCESMGEDFEIKAKIVVGADGPESRVGRWGGLKTAVKPKNMESGIQFEMVGLEMEDPDCIEFYFGSVAPGGYAWIFPKGDDIANVGLGIVSTETDKSAYEHLLEFVANCPATKNAQPVELNIGGDPVGGMLKTLVSDNLIIVGDAAGHVNPLTGGGIITALEAGMYAGEVAAAAVKEGDYSEKRLKEYQDKCKKEIGDSFEKYLKTKDYMLSLSDSDLDSIAEAFKDTEFENISTTELVKLLIKVSPKALLKLGKLF</sequence>
<feature type="binding site" evidence="8">
    <location>
        <position position="102"/>
    </location>
    <ligand>
        <name>FAD</name>
        <dbReference type="ChEBI" id="CHEBI:57692"/>
    </ligand>
</feature>
<dbReference type="EMBL" id="JAIOUQ010000007">
    <property type="protein sequence ID" value="MBZ2165745.1"/>
    <property type="molecule type" value="Genomic_DNA"/>
</dbReference>
<comment type="caution">
    <text evidence="8">Lacks conserved residue(s) required for the propagation of feature annotation.</text>
</comment>
<evidence type="ECO:0000256" key="5">
    <source>
        <dbReference type="ARBA" id="ARBA00023098"/>
    </source>
</evidence>
<dbReference type="PANTHER" id="PTHR42685:SF18">
    <property type="entry name" value="DIGERANYLGERANYLGLYCEROPHOSPHOLIPID REDUCTASE"/>
    <property type="match status" value="1"/>
</dbReference>
<feature type="binding site" evidence="8">
    <location>
        <position position="46"/>
    </location>
    <ligand>
        <name>FAD</name>
        <dbReference type="ChEBI" id="CHEBI:57692"/>
    </ligand>
</feature>
<dbReference type="Pfam" id="PF12831">
    <property type="entry name" value="FAD_oxidored"/>
    <property type="match status" value="1"/>
</dbReference>
<dbReference type="InterPro" id="IPR054715">
    <property type="entry name" value="GGR_cat"/>
</dbReference>
<accession>A0A8T5V242</accession>
<comment type="caution">
    <text evidence="10">The sequence shown here is derived from an EMBL/GenBank/DDBJ whole genome shotgun (WGS) entry which is preliminary data.</text>
</comment>
<keyword evidence="6 8" id="KW-0594">Phospholipid biosynthesis</keyword>
<dbReference type="Proteomes" id="UP000825933">
    <property type="component" value="Unassembled WGS sequence"/>
</dbReference>
<dbReference type="InterPro" id="IPR011777">
    <property type="entry name" value="Geranylgeranyl_Rdtase_fam"/>
</dbReference>
<comment type="miscellaneous">
    <text evidence="8">Reduction reaction proceeds via syn addition of hydrogen for double bonds.</text>
</comment>
<feature type="binding site" evidence="8">
    <location>
        <position position="16"/>
    </location>
    <ligand>
        <name>FAD</name>
        <dbReference type="ChEBI" id="CHEBI:57692"/>
    </ligand>
</feature>
<comment type="similarity">
    <text evidence="8">Belongs to the geranylgeranyl reductase family. DGGGPL reductase subfamily.</text>
</comment>